<accession>A0ABP6D702</accession>
<keyword evidence="2" id="KW-1185">Reference proteome</keyword>
<dbReference type="SUPFAM" id="SSF52540">
    <property type="entry name" value="P-loop containing nucleoside triphosphate hydrolases"/>
    <property type="match status" value="1"/>
</dbReference>
<evidence type="ECO:0000313" key="1">
    <source>
        <dbReference type="EMBL" id="GAA2632104.1"/>
    </source>
</evidence>
<dbReference type="InterPro" id="IPR027417">
    <property type="entry name" value="P-loop_NTPase"/>
</dbReference>
<name>A0ABP6D702_9ACTN</name>
<dbReference type="EMBL" id="BAAARJ010000020">
    <property type="protein sequence ID" value="GAA2632104.1"/>
    <property type="molecule type" value="Genomic_DNA"/>
</dbReference>
<comment type="caution">
    <text evidence="1">The sequence shown here is derived from an EMBL/GenBank/DDBJ whole genome shotgun (WGS) entry which is preliminary data.</text>
</comment>
<proteinExistence type="predicted"/>
<reference evidence="2" key="1">
    <citation type="journal article" date="2019" name="Int. J. Syst. Evol. Microbiol.">
        <title>The Global Catalogue of Microorganisms (GCM) 10K type strain sequencing project: providing services to taxonomists for standard genome sequencing and annotation.</title>
        <authorList>
            <consortium name="The Broad Institute Genomics Platform"/>
            <consortium name="The Broad Institute Genome Sequencing Center for Infectious Disease"/>
            <person name="Wu L."/>
            <person name="Ma J."/>
        </authorList>
    </citation>
    <scope>NUCLEOTIDE SEQUENCE [LARGE SCALE GENOMIC DNA]</scope>
    <source>
        <strain evidence="2">JCM 16373</strain>
    </source>
</reference>
<dbReference type="Proteomes" id="UP001501447">
    <property type="component" value="Unassembled WGS sequence"/>
</dbReference>
<gene>
    <name evidence="1" type="ORF">GCM10009863_55090</name>
</gene>
<dbReference type="RefSeq" id="WP_344569529.1">
    <property type="nucleotide sequence ID" value="NZ_BAAARJ010000020.1"/>
</dbReference>
<evidence type="ECO:0008006" key="3">
    <source>
        <dbReference type="Google" id="ProtNLM"/>
    </source>
</evidence>
<organism evidence="1 2">
    <name type="scientific">Streptomyces axinellae</name>
    <dbReference type="NCBI Taxonomy" id="552788"/>
    <lineage>
        <taxon>Bacteria</taxon>
        <taxon>Bacillati</taxon>
        <taxon>Actinomycetota</taxon>
        <taxon>Actinomycetes</taxon>
        <taxon>Kitasatosporales</taxon>
        <taxon>Streptomycetaceae</taxon>
        <taxon>Streptomyces</taxon>
    </lineage>
</organism>
<protein>
    <recommendedName>
        <fullName evidence="3">NB-ARC domain-containing protein</fullName>
    </recommendedName>
</protein>
<dbReference type="Gene3D" id="3.40.50.300">
    <property type="entry name" value="P-loop containing nucleotide triphosphate hydrolases"/>
    <property type="match status" value="1"/>
</dbReference>
<evidence type="ECO:0000313" key="2">
    <source>
        <dbReference type="Proteomes" id="UP001501447"/>
    </source>
</evidence>
<dbReference type="PANTHER" id="PTHR47691:SF3">
    <property type="entry name" value="HTH-TYPE TRANSCRIPTIONAL REGULATOR RV0890C-RELATED"/>
    <property type="match status" value="1"/>
</dbReference>
<sequence>MVMTGIFDREDGRARHASPELIGRGWESARLDSLLERSRLVTVVGLGGVGKSALAADAVERVGRTGTTVVAVDMAGFNGVEQVFHAVGRSSSEALLLVDNCDRLPGPAAAALSRLLEARPGLRVLITSRRRLGAADETVLPLAPMQLNDAVSLLELRARQLGTPLPDNEEARVTAGRICLRLDCLPLALGLAAGRLPDRGPRELLARLSERGGPLGLSGVGTDIPGRHRTLRHCHGWSHELCVAQERLLWARLSAFGGTFTRTAAERVCEDEQLSRPEIATAVDGLVGQGLLEHVNERPELLRMPRTVQDYGAEWLTRLGEETRLLERVLMWSRGLL</sequence>
<dbReference type="PANTHER" id="PTHR47691">
    <property type="entry name" value="REGULATOR-RELATED"/>
    <property type="match status" value="1"/>
</dbReference>